<evidence type="ECO:0000256" key="1">
    <source>
        <dbReference type="SAM" id="MobiDB-lite"/>
    </source>
</evidence>
<reference evidence="2 3" key="1">
    <citation type="submission" date="2015-10" db="EMBL/GenBank/DDBJ databases">
        <title>Draft genome sequence of Streptomyces caeruleatus NRRL B-24802, type strain for the species Streptomyces caeruleatus.</title>
        <authorList>
            <person name="Ruckert C."/>
            <person name="Winkler A."/>
            <person name="Kalinowski J."/>
            <person name="Kampfer P."/>
            <person name="Glaeser S."/>
        </authorList>
    </citation>
    <scope>NUCLEOTIDE SEQUENCE [LARGE SCALE GENOMIC DNA]</scope>
    <source>
        <strain evidence="2 3">NRRL B-24802</strain>
    </source>
</reference>
<sequence length="70" mass="7243">MCGGISGTAKIASMAALPRVPARGRKWEYFRSVNPGSDGSHTRAPSAPPSSSRAITPAVAGAGFHTYELK</sequence>
<keyword evidence="3" id="KW-1185">Reference proteome</keyword>
<dbReference type="Proteomes" id="UP000053429">
    <property type="component" value="Unassembled WGS sequence"/>
</dbReference>
<name>A0A101U3D1_9ACTN</name>
<gene>
    <name evidence="2" type="ORF">AQJ67_16820</name>
</gene>
<comment type="caution">
    <text evidence="2">The sequence shown here is derived from an EMBL/GenBank/DDBJ whole genome shotgun (WGS) entry which is preliminary data.</text>
</comment>
<organism evidence="2 3">
    <name type="scientific">Streptomyces caeruleatus</name>
    <dbReference type="NCBI Taxonomy" id="661399"/>
    <lineage>
        <taxon>Bacteria</taxon>
        <taxon>Bacillati</taxon>
        <taxon>Actinomycetota</taxon>
        <taxon>Actinomycetes</taxon>
        <taxon>Kitasatosporales</taxon>
        <taxon>Streptomycetaceae</taxon>
        <taxon>Streptomyces</taxon>
    </lineage>
</organism>
<evidence type="ECO:0000313" key="3">
    <source>
        <dbReference type="Proteomes" id="UP000053429"/>
    </source>
</evidence>
<accession>A0A101U3D1</accession>
<dbReference type="AlphaFoldDB" id="A0A101U3D1"/>
<dbReference type="EMBL" id="LMWY01000018">
    <property type="protein sequence ID" value="KUO03376.1"/>
    <property type="molecule type" value="Genomic_DNA"/>
</dbReference>
<evidence type="ECO:0000313" key="2">
    <source>
        <dbReference type="EMBL" id="KUO03376.1"/>
    </source>
</evidence>
<protein>
    <submittedName>
        <fullName evidence="2">Uncharacterized protein</fullName>
    </submittedName>
</protein>
<feature type="region of interest" description="Disordered" evidence="1">
    <location>
        <begin position="31"/>
        <end position="55"/>
    </location>
</feature>
<proteinExistence type="predicted"/>
<feature type="compositionally biased region" description="Low complexity" evidence="1">
    <location>
        <begin position="42"/>
        <end position="55"/>
    </location>
</feature>